<dbReference type="AlphaFoldDB" id="A0A060N4P5"/>
<proteinExistence type="predicted"/>
<dbReference type="EMBL" id="BA000058">
    <property type="protein sequence ID" value="BAO04732.1"/>
    <property type="molecule type" value="Genomic_DNA"/>
</dbReference>
<protein>
    <submittedName>
        <fullName evidence="1">Uncharacterized protein</fullName>
    </submittedName>
</protein>
<dbReference type="Pfam" id="PF13671">
    <property type="entry name" value="AAA_33"/>
    <property type="match status" value="1"/>
</dbReference>
<dbReference type="Proteomes" id="UP000054164">
    <property type="component" value="Unassembled WGS sequence"/>
</dbReference>
<reference evidence="1" key="1">
    <citation type="submission" date="2013-10" db="EMBL/GenBank/DDBJ databases">
        <title>Draft genome sequence of Clostridium botulinum type B strain Osaka05.</title>
        <authorList>
            <person name="Sakaguchi Y."/>
            <person name="Hosomi K."/>
            <person name="Uchiyama J."/>
            <person name="Ogura Y."/>
            <person name="Sakaguchi M."/>
            <person name="Kohda T."/>
            <person name="Mukamoto M."/>
            <person name="Misawa N."/>
            <person name="Matsuzaki S."/>
            <person name="Hayashi T."/>
            <person name="Kozaki S."/>
        </authorList>
    </citation>
    <scope>NUCLEOTIDE SEQUENCE</scope>
    <source>
        <strain evidence="1">Osaka05</strain>
    </source>
</reference>
<dbReference type="SUPFAM" id="SSF109604">
    <property type="entry name" value="HD-domain/PDEase-like"/>
    <property type="match status" value="1"/>
</dbReference>
<name>A0A060N4P5_CLOBO</name>
<dbReference type="PANTHER" id="PTHR12435">
    <property type="match status" value="1"/>
</dbReference>
<organism evidence="1">
    <name type="scientific">Clostridium botulinum B str. Osaka05</name>
    <dbReference type="NCBI Taxonomy" id="1407017"/>
    <lineage>
        <taxon>Bacteria</taxon>
        <taxon>Bacillati</taxon>
        <taxon>Bacillota</taxon>
        <taxon>Clostridia</taxon>
        <taxon>Eubacteriales</taxon>
        <taxon>Clostridiaceae</taxon>
        <taxon>Clostridium</taxon>
    </lineage>
</organism>
<dbReference type="HOGENOM" id="CLU_067045_0_0_9"/>
<accession>A0A060N4P5</accession>
<dbReference type="Gene3D" id="1.10.3210.10">
    <property type="entry name" value="Hypothetical protein af1432"/>
    <property type="match status" value="1"/>
</dbReference>
<sequence length="311" mass="36696">MRIKMNKLIMMIGLPASGKSYYAAKIAKKENAIIISSDNLRKELFNNENDQTHNTEVFKELHRRVKENLKQKNNVIIDATNINHKRRRALLDQLKRFNCFKECYLMATSYEKCLEQNRKREREIPEHVIKRMYKNIFIPQYYEGWNKINIIKNFNKEDFSINELFNGENGLNKINQDNPHHTLTIGKHCLKCSANVENDETINDLVELALISKAGLFHDIGKAFTKEFKNTKGEITDIAHYYEHHNTSAYLSLFYLNLCDEDILKVTKYIQWHMQPFFIGTEKSKDKFIRLVGEEFYNNLLILHKADINAK</sequence>
<dbReference type="Gene3D" id="3.40.50.300">
    <property type="entry name" value="P-loop containing nucleotide triphosphate hydrolases"/>
    <property type="match status" value="1"/>
</dbReference>
<dbReference type="SUPFAM" id="SSF52540">
    <property type="entry name" value="P-loop containing nucleoside triphosphate hydrolases"/>
    <property type="match status" value="1"/>
</dbReference>
<dbReference type="SMR" id="A0A060N4P5"/>
<evidence type="ECO:0000313" key="1">
    <source>
        <dbReference type="EMBL" id="BAO04732.1"/>
    </source>
</evidence>
<dbReference type="InterPro" id="IPR027417">
    <property type="entry name" value="P-loop_NTPase"/>
</dbReference>
<gene>
    <name evidence="1" type="ORF">CBO05P1_013</name>
</gene>